<evidence type="ECO:0000313" key="4">
    <source>
        <dbReference type="Proteomes" id="UP001209229"/>
    </source>
</evidence>
<sequence>MRQLCFWALALLVIFQSCTQKESEGFVVSESSKSTRIVISNQCDSLIGWAIEDVAASMKSITGSEITLVETSIIPTQKNNEPCLIIGQFSDSLIQKSGCYKAEDFTNKWEQFQIKNIDNQLFIVGSDVRGVVYGIFDMAERIGISPWIWWADVQPTPQKQLALQLPAEGITQSPSVQYRGIFLNDEDWGLHPWAAKTFEPETNDIGPKTYEKIFQLLLKLKANTIWPAMHPCTKAFYTIEGNKEIARKYHIMVSTSHAEPMMRNNVDEWKHDERGDFNYFTNSNNVKQYWQERIDELIPGKDHFIATIGMRGVHDGKMEGNATTEQKIEMLGEIVDTQRKIMANSFNSAEDSVPQLFIPYKEVLDLYNKGFRVPDDVTLMWTDDNYGYIRRFSNDEEQKRSGGSGVYYHLSYWGRPHDYLWLSTTSPALTWYEMNRAYQNGADKIWIANVGDIKPTEYNMELFLDMAWDINSVTENNLSDHMFQWAKREFGAENASAISHIMDEYYHLAFLRRPEFMGWSRTEPTTQTYLSQFNTRANGNELQKRIDRYTAIVRGVDKIKQYIPEMKQDAFFELVEYPVKAASLMNEKFLYYQLAAEADTKKAQDAYYQKSTDAYNEIKVITDYYNQKLANGKWMNMMDMQPRNLPAFKMPLKPESLTKDVAAPKRTVKPQFIQSATYTKAVAPTPYHWISVEGLGYSKQAITVYPFNNHTFDDSAAYVSYDIEIPETGNYDIEIRCLPTHSNEFNHQLSVQVGTFEKQNFLLNTKGRSNAWKDNVLRNYTAVHYKLSDIEAGKYTLKLGVNQTGIVIDQIAVNPENTIPYYEIPVE</sequence>
<dbReference type="GO" id="GO:0005975">
    <property type="term" value="P:carbohydrate metabolic process"/>
    <property type="evidence" value="ECO:0007669"/>
    <property type="project" value="UniProtKB-ARBA"/>
</dbReference>
<dbReference type="Gene3D" id="3.30.379.10">
    <property type="entry name" value="Chitobiase/beta-hexosaminidase domain 2-like"/>
    <property type="match status" value="1"/>
</dbReference>
<dbReference type="Gene3D" id="1.20.58.2150">
    <property type="match status" value="1"/>
</dbReference>
<dbReference type="PROSITE" id="PS51257">
    <property type="entry name" value="PROKAR_LIPOPROTEIN"/>
    <property type="match status" value="1"/>
</dbReference>
<dbReference type="InterPro" id="IPR041437">
    <property type="entry name" value="GH115_C"/>
</dbReference>
<name>A0AAE3M506_9BACT</name>
<evidence type="ECO:0000313" key="3">
    <source>
        <dbReference type="EMBL" id="MCW3787376.1"/>
    </source>
</evidence>
<dbReference type="Pfam" id="PF15979">
    <property type="entry name" value="Glyco_hydro_115"/>
    <property type="match status" value="1"/>
</dbReference>
<dbReference type="EMBL" id="JAPDPJ010000028">
    <property type="protein sequence ID" value="MCW3787376.1"/>
    <property type="molecule type" value="Genomic_DNA"/>
</dbReference>
<protein>
    <submittedName>
        <fullName evidence="3">Glycosyl hydrolase 115 family protein</fullName>
    </submittedName>
</protein>
<dbReference type="AlphaFoldDB" id="A0AAE3M506"/>
<dbReference type="PANTHER" id="PTHR37842">
    <property type="match status" value="1"/>
</dbReference>
<dbReference type="RefSeq" id="WP_301190941.1">
    <property type="nucleotide sequence ID" value="NZ_JAPDPJ010000028.1"/>
</dbReference>
<dbReference type="Pfam" id="PF17829">
    <property type="entry name" value="GH115_C"/>
    <property type="match status" value="1"/>
</dbReference>
<dbReference type="InterPro" id="IPR031924">
    <property type="entry name" value="GH115"/>
</dbReference>
<reference evidence="3" key="1">
    <citation type="submission" date="2022-10" db="EMBL/GenBank/DDBJ databases">
        <authorList>
            <person name="Yu W.X."/>
        </authorList>
    </citation>
    <scope>NUCLEOTIDE SEQUENCE</scope>
    <source>
        <strain evidence="3">AAT</strain>
    </source>
</reference>
<accession>A0AAE3M506</accession>
<dbReference type="InterPro" id="IPR042301">
    <property type="entry name" value="GH115_sf"/>
</dbReference>
<proteinExistence type="predicted"/>
<gene>
    <name evidence="3" type="ORF">OM075_12920</name>
</gene>
<keyword evidence="4" id="KW-1185">Reference proteome</keyword>
<comment type="caution">
    <text evidence="3">The sequence shown here is derived from an EMBL/GenBank/DDBJ whole genome shotgun (WGS) entry which is preliminary data.</text>
</comment>
<evidence type="ECO:0000256" key="1">
    <source>
        <dbReference type="ARBA" id="ARBA00022801"/>
    </source>
</evidence>
<dbReference type="GO" id="GO:0016787">
    <property type="term" value="F:hydrolase activity"/>
    <property type="evidence" value="ECO:0007669"/>
    <property type="project" value="UniProtKB-KW"/>
</dbReference>
<dbReference type="Gene3D" id="2.60.120.1620">
    <property type="match status" value="1"/>
</dbReference>
<dbReference type="Proteomes" id="UP001209229">
    <property type="component" value="Unassembled WGS sequence"/>
</dbReference>
<organism evidence="3 4">
    <name type="scientific">Plebeiibacterium sediminum</name>
    <dbReference type="NCBI Taxonomy" id="2992112"/>
    <lineage>
        <taxon>Bacteria</taxon>
        <taxon>Pseudomonadati</taxon>
        <taxon>Bacteroidota</taxon>
        <taxon>Bacteroidia</taxon>
        <taxon>Marinilabiliales</taxon>
        <taxon>Marinilabiliaceae</taxon>
        <taxon>Plebeiibacterium</taxon>
    </lineage>
</organism>
<dbReference type="CDD" id="cd02795">
    <property type="entry name" value="CBM6-CBM35-CBM36_like"/>
    <property type="match status" value="1"/>
</dbReference>
<feature type="domain" description="Gylcosyl hydrolase 115 C-terminal" evidence="2">
    <location>
        <begin position="673"/>
        <end position="821"/>
    </location>
</feature>
<dbReference type="PANTHER" id="PTHR37842:SF2">
    <property type="entry name" value="GYLCOSYL HYDROLASE 115 C-TERMINAL DOMAIN-CONTAINING PROTEIN"/>
    <property type="match status" value="1"/>
</dbReference>
<dbReference type="InterPro" id="IPR029018">
    <property type="entry name" value="Hex-like_dom2"/>
</dbReference>
<dbReference type="Gene3D" id="3.20.20.520">
    <property type="entry name" value="Glycosyl hydrolase family 115"/>
    <property type="match status" value="1"/>
</dbReference>
<evidence type="ECO:0000259" key="2">
    <source>
        <dbReference type="Pfam" id="PF17829"/>
    </source>
</evidence>
<keyword evidence="1 3" id="KW-0378">Hydrolase</keyword>
<dbReference type="SUPFAM" id="SSF55545">
    <property type="entry name" value="beta-N-acetylhexosaminidase-like domain"/>
    <property type="match status" value="1"/>
</dbReference>